<sequence length="578" mass="63447">MKFHHILKTQLQIAVKRYSFSKRIDCFSKKNNGFQRNYHTDNFSVIGSEPDRHSTEFKENHSTMLDLVKDLKQKVHKISLGGGEKAILRHTSKGKKLARERITDLLDFGSPFLEVGQFAAYNVYGSEDVPAAGIITGVGLIHGVECMVVANDATVKGGSYYPLTVKKHLRAQEIAQENNLPCIYLVDSGGANLPRQADVFPDITHFGRIFYNQAQMSSRGIPQIAVVMGSCTAGGAYVPAMADESVIVKQQGTIFLAGPPLVKAATGEEITAEQLGGADLHCRKSGVTDYYATDDEHALHLTRRIVKNLNRKKEVSLNVSKPEEPKFAAEDLYGIVGANLKKTFDVREVISRIVDGSQFDEFKALYGDTVITGFGRLYGYPVGVIGNNGVLFAESALKATHFIELCCKRKIPLIFLQNITGFMVGRDAEAGGIAKHGAKMVTAVACANVPKLTVIIGGSYGAGNYGMCGRAYSPRFLYMWPNARISVMGGEQAAGVLAQITRDQKKRDGKSWTDDEEKALKQPIIERFEEEGHPYYSSARLWDDGIIDPVDTRKILGLSLSAALNSKIEDTTFGVFRM</sequence>
<dbReference type="PROSITE" id="PS50980">
    <property type="entry name" value="COA_CT_NTER"/>
    <property type="match status" value="1"/>
</dbReference>
<evidence type="ECO:0000256" key="8">
    <source>
        <dbReference type="ARBA" id="ARBA00069234"/>
    </source>
</evidence>
<comment type="pathway">
    <text evidence="2">Amino-acid degradation; L-leucine degradation; (S)-3-hydroxy-3-methylglutaryl-CoA from 3-isovaleryl-CoA: step 2/3.</text>
</comment>
<dbReference type="EMBL" id="JAFNEN010000036">
    <property type="protein sequence ID" value="KAG8198764.1"/>
    <property type="molecule type" value="Genomic_DNA"/>
</dbReference>
<evidence type="ECO:0000256" key="2">
    <source>
        <dbReference type="ARBA" id="ARBA00025711"/>
    </source>
</evidence>
<dbReference type="AlphaFoldDB" id="A0AAV6VQ43"/>
<dbReference type="SUPFAM" id="SSF52096">
    <property type="entry name" value="ClpP/crotonase"/>
    <property type="match status" value="2"/>
</dbReference>
<dbReference type="Pfam" id="PF01039">
    <property type="entry name" value="Carboxyl_trans"/>
    <property type="match status" value="1"/>
</dbReference>
<comment type="caution">
    <text evidence="11">The sequence shown here is derived from an EMBL/GenBank/DDBJ whole genome shotgun (WGS) entry which is preliminary data.</text>
</comment>
<dbReference type="InterPro" id="IPR034733">
    <property type="entry name" value="AcCoA_carboxyl_beta"/>
</dbReference>
<evidence type="ECO:0000256" key="1">
    <source>
        <dbReference type="ARBA" id="ARBA00006102"/>
    </source>
</evidence>
<dbReference type="InterPro" id="IPR011763">
    <property type="entry name" value="COA_CT_C"/>
</dbReference>
<accession>A0AAV6VQ43</accession>
<evidence type="ECO:0000259" key="10">
    <source>
        <dbReference type="PROSITE" id="PS50989"/>
    </source>
</evidence>
<dbReference type="InterPro" id="IPR011762">
    <property type="entry name" value="COA_CT_N"/>
</dbReference>
<dbReference type="FunFam" id="3.90.226.10:FF:000007">
    <property type="entry name" value="Methylcrotonoyl-CoA carboxylase subunit beta"/>
    <property type="match status" value="1"/>
</dbReference>
<keyword evidence="12" id="KW-1185">Reference proteome</keyword>
<dbReference type="PANTHER" id="PTHR22855:SF13">
    <property type="entry name" value="METHYLCROTONOYL-COA CARBOXYLASE BETA CHAIN, MITOCHONDRIAL"/>
    <property type="match status" value="1"/>
</dbReference>
<evidence type="ECO:0000313" key="12">
    <source>
        <dbReference type="Proteomes" id="UP000827092"/>
    </source>
</evidence>
<name>A0AAV6VQ43_9ARAC</name>
<dbReference type="EC" id="6.4.1.4" evidence="3"/>
<dbReference type="PROSITE" id="PS50989">
    <property type="entry name" value="COA_CT_CTER"/>
    <property type="match status" value="1"/>
</dbReference>
<evidence type="ECO:0000313" key="11">
    <source>
        <dbReference type="EMBL" id="KAG8198764.1"/>
    </source>
</evidence>
<evidence type="ECO:0000256" key="5">
    <source>
        <dbReference type="ARBA" id="ARBA00031237"/>
    </source>
</evidence>
<evidence type="ECO:0000256" key="3">
    <source>
        <dbReference type="ARBA" id="ARBA00026116"/>
    </source>
</evidence>
<comment type="catalytic activity">
    <reaction evidence="7">
        <text>3-methylbut-2-enoyl-CoA + hydrogencarbonate + ATP = 3-methyl-(2E)-glutaconyl-CoA + ADP + phosphate + H(+)</text>
        <dbReference type="Rhea" id="RHEA:13589"/>
        <dbReference type="ChEBI" id="CHEBI:15378"/>
        <dbReference type="ChEBI" id="CHEBI:17544"/>
        <dbReference type="ChEBI" id="CHEBI:30616"/>
        <dbReference type="ChEBI" id="CHEBI:43474"/>
        <dbReference type="ChEBI" id="CHEBI:57344"/>
        <dbReference type="ChEBI" id="CHEBI:57346"/>
        <dbReference type="ChEBI" id="CHEBI:456216"/>
        <dbReference type="EC" id="6.4.1.4"/>
    </reaction>
</comment>
<proteinExistence type="inferred from homology"/>
<dbReference type="GO" id="GO:0005739">
    <property type="term" value="C:mitochondrion"/>
    <property type="evidence" value="ECO:0007669"/>
    <property type="project" value="TreeGrafter"/>
</dbReference>
<gene>
    <name evidence="11" type="ORF">JTE90_023526</name>
</gene>
<dbReference type="GO" id="GO:1905202">
    <property type="term" value="C:methylcrotonoyl-CoA carboxylase complex"/>
    <property type="evidence" value="ECO:0007669"/>
    <property type="project" value="TreeGrafter"/>
</dbReference>
<dbReference type="InterPro" id="IPR045190">
    <property type="entry name" value="MCCB/AccD1-like"/>
</dbReference>
<dbReference type="FunFam" id="3.90.226.10:FF:000004">
    <property type="entry name" value="Methylcrotonoyl-CoA carboxylase beta chain"/>
    <property type="match status" value="1"/>
</dbReference>
<dbReference type="PANTHER" id="PTHR22855">
    <property type="entry name" value="ACETYL, PROPIONYL, PYRUVATE, AND GLUTACONYL CARBOXYLASE-RELATED"/>
    <property type="match status" value="1"/>
</dbReference>
<reference evidence="11 12" key="1">
    <citation type="journal article" date="2022" name="Nat. Ecol. Evol.">
        <title>A masculinizing supergene underlies an exaggerated male reproductive morph in a spider.</title>
        <authorList>
            <person name="Hendrickx F."/>
            <person name="De Corte Z."/>
            <person name="Sonet G."/>
            <person name="Van Belleghem S.M."/>
            <person name="Kostlbacher S."/>
            <person name="Vangestel C."/>
        </authorList>
    </citation>
    <scope>NUCLEOTIDE SEQUENCE [LARGE SCALE GENOMIC DNA]</scope>
    <source>
        <strain evidence="11">W744_W776</strain>
    </source>
</reference>
<protein>
    <recommendedName>
        <fullName evidence="8">Probable methylcrotonoyl-CoA carboxylase beta chain, mitochondrial</fullName>
        <ecNumber evidence="3">6.4.1.4</ecNumber>
    </recommendedName>
    <alternativeName>
        <fullName evidence="6">3-methylcrotonyl-CoA carboxylase 2</fullName>
    </alternativeName>
    <alternativeName>
        <fullName evidence="4">3-methylcrotonyl-CoA carboxylase non-biotin-containing subunit</fullName>
    </alternativeName>
    <alternativeName>
        <fullName evidence="5">3-methylcrotonyl-CoA:carbon dioxide ligase subunit beta</fullName>
    </alternativeName>
</protein>
<dbReference type="GO" id="GO:0006552">
    <property type="term" value="P:L-leucine catabolic process"/>
    <property type="evidence" value="ECO:0007669"/>
    <property type="project" value="TreeGrafter"/>
</dbReference>
<dbReference type="Gene3D" id="3.90.226.10">
    <property type="entry name" value="2-enoyl-CoA Hydratase, Chain A, domain 1"/>
    <property type="match status" value="2"/>
</dbReference>
<comment type="similarity">
    <text evidence="1">Belongs to the AccD/PCCB family.</text>
</comment>
<organism evidence="11 12">
    <name type="scientific">Oedothorax gibbosus</name>
    <dbReference type="NCBI Taxonomy" id="931172"/>
    <lineage>
        <taxon>Eukaryota</taxon>
        <taxon>Metazoa</taxon>
        <taxon>Ecdysozoa</taxon>
        <taxon>Arthropoda</taxon>
        <taxon>Chelicerata</taxon>
        <taxon>Arachnida</taxon>
        <taxon>Araneae</taxon>
        <taxon>Araneomorphae</taxon>
        <taxon>Entelegynae</taxon>
        <taxon>Araneoidea</taxon>
        <taxon>Linyphiidae</taxon>
        <taxon>Erigoninae</taxon>
        <taxon>Oedothorax</taxon>
    </lineage>
</organism>
<evidence type="ECO:0000256" key="6">
    <source>
        <dbReference type="ARBA" id="ARBA00031404"/>
    </source>
</evidence>
<evidence type="ECO:0000259" key="9">
    <source>
        <dbReference type="PROSITE" id="PS50980"/>
    </source>
</evidence>
<dbReference type="Proteomes" id="UP000827092">
    <property type="component" value="Unassembled WGS sequence"/>
</dbReference>
<dbReference type="InterPro" id="IPR029045">
    <property type="entry name" value="ClpP/crotonase-like_dom_sf"/>
</dbReference>
<feature type="domain" description="CoA carboxyltransferase N-terminal" evidence="9">
    <location>
        <begin position="64"/>
        <end position="321"/>
    </location>
</feature>
<dbReference type="GO" id="GO:0004485">
    <property type="term" value="F:methylcrotonoyl-CoA carboxylase activity"/>
    <property type="evidence" value="ECO:0007669"/>
    <property type="project" value="UniProtKB-EC"/>
</dbReference>
<evidence type="ECO:0000256" key="4">
    <source>
        <dbReference type="ARBA" id="ARBA00031109"/>
    </source>
</evidence>
<evidence type="ECO:0000256" key="7">
    <source>
        <dbReference type="ARBA" id="ARBA00052347"/>
    </source>
</evidence>
<feature type="domain" description="CoA carboxyltransferase C-terminal" evidence="10">
    <location>
        <begin position="321"/>
        <end position="570"/>
    </location>
</feature>